<reference evidence="1" key="1">
    <citation type="submission" date="2021-02" db="EMBL/GenBank/DDBJ databases">
        <title>Genomic Encyclopedia of Type Strains, Phase IV (KMG-V): Genome sequencing to study the core and pangenomes of soil and plant-associated prokaryotes.</title>
        <authorList>
            <person name="Whitman W."/>
        </authorList>
    </citation>
    <scope>NUCLEOTIDE SEQUENCE</scope>
    <source>
        <strain evidence="1">USDA 406</strain>
    </source>
</reference>
<comment type="caution">
    <text evidence="1">The sequence shown here is derived from an EMBL/GenBank/DDBJ whole genome shotgun (WGS) entry which is preliminary data.</text>
</comment>
<sequence length="72" mass="7958">MIRKRSDYRDPAAVKAAADRAAGIAPAGPIWQMLGYATEREYDAWMNDFTEAMYQGFEKDDRLAAMPAAGNA</sequence>
<proteinExistence type="predicted"/>
<dbReference type="Proteomes" id="UP000673383">
    <property type="component" value="Unassembled WGS sequence"/>
</dbReference>
<dbReference type="AlphaFoldDB" id="A0A8I2C453"/>
<evidence type="ECO:0000313" key="1">
    <source>
        <dbReference type="EMBL" id="MBP1294309.1"/>
    </source>
</evidence>
<protein>
    <submittedName>
        <fullName evidence="1">Uncharacterized protein</fullName>
    </submittedName>
</protein>
<gene>
    <name evidence="1" type="ORF">JOH49_004062</name>
</gene>
<organism evidence="1 2">
    <name type="scientific">Bradyrhizobium elkanii</name>
    <dbReference type="NCBI Taxonomy" id="29448"/>
    <lineage>
        <taxon>Bacteria</taxon>
        <taxon>Pseudomonadati</taxon>
        <taxon>Pseudomonadota</taxon>
        <taxon>Alphaproteobacteria</taxon>
        <taxon>Hyphomicrobiales</taxon>
        <taxon>Nitrobacteraceae</taxon>
        <taxon>Bradyrhizobium</taxon>
    </lineage>
</organism>
<name>A0A8I2C453_BRAEL</name>
<dbReference type="RefSeq" id="WP_209944342.1">
    <property type="nucleotide sequence ID" value="NZ_JAFICZ010000001.1"/>
</dbReference>
<dbReference type="EMBL" id="JAFICZ010000001">
    <property type="protein sequence ID" value="MBP1294309.1"/>
    <property type="molecule type" value="Genomic_DNA"/>
</dbReference>
<evidence type="ECO:0000313" key="2">
    <source>
        <dbReference type="Proteomes" id="UP000673383"/>
    </source>
</evidence>
<accession>A0A8I2C453</accession>